<feature type="domain" description="Amine oxidase" evidence="8">
    <location>
        <begin position="15"/>
        <end position="300"/>
    </location>
</feature>
<dbReference type="GO" id="GO:0050660">
    <property type="term" value="F:flavin adenine dinucleotide binding"/>
    <property type="evidence" value="ECO:0007669"/>
    <property type="project" value="UniProtKB-ARBA"/>
</dbReference>
<proteinExistence type="inferred from homology"/>
<dbReference type="GO" id="GO:0046592">
    <property type="term" value="F:polyamine oxidase activity"/>
    <property type="evidence" value="ECO:0007669"/>
    <property type="project" value="TreeGrafter"/>
</dbReference>
<evidence type="ECO:0000313" key="9">
    <source>
        <dbReference type="EMBL" id="CAD1846546.1"/>
    </source>
</evidence>
<accession>A0A6V7QUU7</accession>
<dbReference type="InterPro" id="IPR002937">
    <property type="entry name" value="Amino_oxidase"/>
</dbReference>
<dbReference type="SUPFAM" id="SSF54373">
    <property type="entry name" value="FAD-linked reductases, C-terminal domain"/>
    <property type="match status" value="1"/>
</dbReference>
<sequence length="485" mass="51271">MVVKKPRVIIVGAGMAGLTAAHRLFTASGDFFDLSVVEAGERIGGRILSSEFAGDGVEMGATWIHGIGGSPIYALARDLDFLRGDDNRPWERMDGFPTDPLTVAEGGARVDDALVVAPISSLYRRLMDSARAGDVDPPPAPDGDPGVAAFLRRGLRAYRSSSRPAAAAAAAAAAAGDGAWSLEALEDAVFAMHENAERTCTSADDLADLDLAAEGEYRDFPGDQITIARGYSRIVEHLAGALPDGAIRLGRRLRRLEWFPDGGPPCAGAGPVRLHFADGAVADADHVILTVSLGVLKAGLGKRAARAGPGRRAAKIPRWIRKTASICPIYGGSRVLLAWFAGEEALQLEALDDEDVIRGAHAAIEGFLPLHVDGTTCNGTGPSPSPSPSRWRIARVRRSRWGTDPLFLGSYSYVAVGSSGDDLDLMAEPLPRGAEGVGAAALQILFGGEATHRTHYSTTHGAYFSGIREANRLLQHYRCVSSSSF</sequence>
<evidence type="ECO:0000256" key="5">
    <source>
        <dbReference type="ARBA" id="ARBA00022630"/>
    </source>
</evidence>
<evidence type="ECO:0000256" key="6">
    <source>
        <dbReference type="ARBA" id="ARBA00022827"/>
    </source>
</evidence>
<dbReference type="InterPro" id="IPR036188">
    <property type="entry name" value="FAD/NAD-bd_sf"/>
</dbReference>
<keyword evidence="4" id="KW-0963">Cytoplasm</keyword>
<organism evidence="9">
    <name type="scientific">Ananas comosus var. bracteatus</name>
    <name type="common">red pineapple</name>
    <dbReference type="NCBI Taxonomy" id="296719"/>
    <lineage>
        <taxon>Eukaryota</taxon>
        <taxon>Viridiplantae</taxon>
        <taxon>Streptophyta</taxon>
        <taxon>Embryophyta</taxon>
        <taxon>Tracheophyta</taxon>
        <taxon>Spermatophyta</taxon>
        <taxon>Magnoliopsida</taxon>
        <taxon>Liliopsida</taxon>
        <taxon>Poales</taxon>
        <taxon>Bromeliaceae</taxon>
        <taxon>Bromelioideae</taxon>
        <taxon>Ananas</taxon>
    </lineage>
</organism>
<dbReference type="PANTHER" id="PTHR10742:SF405">
    <property type="entry name" value="PEROXISOMAL N(1)-ACETYL-SPERMINE_SPERMIDINE OXIDASE"/>
    <property type="match status" value="1"/>
</dbReference>
<dbReference type="EMBL" id="CAJEUB010000019">
    <property type="protein sequence ID" value="CAD1846546.1"/>
    <property type="molecule type" value="Genomic_DNA"/>
</dbReference>
<dbReference type="Gene3D" id="3.50.50.60">
    <property type="entry name" value="FAD/NAD(P)-binding domain"/>
    <property type="match status" value="3"/>
</dbReference>
<name>A0A6V7QUU7_ANACO</name>
<dbReference type="Gene3D" id="3.90.660.10">
    <property type="match status" value="2"/>
</dbReference>
<dbReference type="Pfam" id="PF01593">
    <property type="entry name" value="Amino_oxidase"/>
    <property type="match status" value="2"/>
</dbReference>
<keyword evidence="7" id="KW-0560">Oxidoreductase</keyword>
<dbReference type="PANTHER" id="PTHR10742">
    <property type="entry name" value="FLAVIN MONOAMINE OXIDASE"/>
    <property type="match status" value="1"/>
</dbReference>
<comment type="subcellular location">
    <subcellularLocation>
        <location evidence="2">Cytoplasm</location>
    </subcellularLocation>
</comment>
<evidence type="ECO:0000256" key="7">
    <source>
        <dbReference type="ARBA" id="ARBA00023002"/>
    </source>
</evidence>
<keyword evidence="6" id="KW-0274">FAD</keyword>
<protein>
    <recommendedName>
        <fullName evidence="8">Amine oxidase domain-containing protein</fullName>
    </recommendedName>
</protein>
<evidence type="ECO:0000256" key="1">
    <source>
        <dbReference type="ARBA" id="ARBA00001974"/>
    </source>
</evidence>
<dbReference type="AlphaFoldDB" id="A0A6V7QUU7"/>
<dbReference type="GO" id="GO:0005737">
    <property type="term" value="C:cytoplasm"/>
    <property type="evidence" value="ECO:0007669"/>
    <property type="project" value="UniProtKB-SubCell"/>
</dbReference>
<evidence type="ECO:0000256" key="3">
    <source>
        <dbReference type="ARBA" id="ARBA00005995"/>
    </source>
</evidence>
<dbReference type="InterPro" id="IPR050281">
    <property type="entry name" value="Flavin_monoamine_oxidase"/>
</dbReference>
<reference evidence="9" key="1">
    <citation type="submission" date="2020-07" db="EMBL/GenBank/DDBJ databases">
        <authorList>
            <person name="Lin J."/>
        </authorList>
    </citation>
    <scope>NUCLEOTIDE SEQUENCE</scope>
</reference>
<keyword evidence="5" id="KW-0285">Flavoprotein</keyword>
<dbReference type="SUPFAM" id="SSF51905">
    <property type="entry name" value="FAD/NAD(P)-binding domain"/>
    <property type="match status" value="1"/>
</dbReference>
<comment type="cofactor">
    <cofactor evidence="1">
        <name>FAD</name>
        <dbReference type="ChEBI" id="CHEBI:57692"/>
    </cofactor>
</comment>
<feature type="domain" description="Amine oxidase" evidence="8">
    <location>
        <begin position="328"/>
        <end position="474"/>
    </location>
</feature>
<evidence type="ECO:0000256" key="4">
    <source>
        <dbReference type="ARBA" id="ARBA00022490"/>
    </source>
</evidence>
<gene>
    <name evidence="9" type="ORF">CB5_LOCUS29757</name>
</gene>
<evidence type="ECO:0000256" key="2">
    <source>
        <dbReference type="ARBA" id="ARBA00004496"/>
    </source>
</evidence>
<evidence type="ECO:0000259" key="8">
    <source>
        <dbReference type="Pfam" id="PF01593"/>
    </source>
</evidence>
<comment type="similarity">
    <text evidence="3">Belongs to the flavin monoamine oxidase family.</text>
</comment>